<keyword evidence="6" id="KW-1185">Reference proteome</keyword>
<feature type="chain" id="PRO_5023913543" evidence="3">
    <location>
        <begin position="27"/>
        <end position="387"/>
    </location>
</feature>
<dbReference type="SUPFAM" id="SSF53822">
    <property type="entry name" value="Periplasmic binding protein-like I"/>
    <property type="match status" value="1"/>
</dbReference>
<organism evidence="5 6">
    <name type="scientific">Hypericibacter terrae</name>
    <dbReference type="NCBI Taxonomy" id="2602015"/>
    <lineage>
        <taxon>Bacteria</taxon>
        <taxon>Pseudomonadati</taxon>
        <taxon>Pseudomonadota</taxon>
        <taxon>Alphaproteobacteria</taxon>
        <taxon>Rhodospirillales</taxon>
        <taxon>Dongiaceae</taxon>
        <taxon>Hypericibacter</taxon>
    </lineage>
</organism>
<sequence>MKSILSRLAAATAVAGLLAVAPHAQAADPIKIVALYNLSAGGLASIDGPSLNGAKLAAKQINDAGGLLGGRMIEVVAIDTKNDLKEAATGAKRAVSMEGVVAGIGHSDTTFALASAPLFQAKGIPFVTSGATSPDLPDMVGNEMFLACFADDVQAHAMAEYAYNTLGVHNIVIWTDNAMDYTKGLSKYFQDRFTQLGGKVLLNDIYMTEDKDFSALVSRLKANPDAQAVFASSGPDTAGIIIKQIREAGITMPILGGDGYDTDLVSTVPGEALANEVYFTTHAYVGLDTGQANQFRAAYQKEYGVPPENAFAALGYDALGLVADAIKRAGSTDHAAVTAALAATSNFPAVTGNIAFLNGSRVPSKPVAIMYVDHAKVNLKTTVTPKG</sequence>
<dbReference type="KEGG" id="htq:FRZ44_34040"/>
<gene>
    <name evidence="5" type="ORF">FRZ44_34040</name>
</gene>
<name>A0A5J6MPV8_9PROT</name>
<dbReference type="PANTHER" id="PTHR47151:SF2">
    <property type="entry name" value="AMINO ACID BINDING PROTEIN"/>
    <property type="match status" value="1"/>
</dbReference>
<reference evidence="5 6" key="1">
    <citation type="submission" date="2019-08" db="EMBL/GenBank/DDBJ databases">
        <title>Hyperibacter terrae gen. nov., sp. nov. and Hyperibacter viscosus sp. nov., two new members in the family Rhodospirillaceae isolated from the rhizosphere of Hypericum perforatum.</title>
        <authorList>
            <person name="Noviana Z."/>
        </authorList>
    </citation>
    <scope>NUCLEOTIDE SEQUENCE [LARGE SCALE GENOMIC DNA]</scope>
    <source>
        <strain evidence="5 6">R5913</strain>
    </source>
</reference>
<dbReference type="Proteomes" id="UP000326202">
    <property type="component" value="Chromosome"/>
</dbReference>
<dbReference type="Gene3D" id="3.40.50.2300">
    <property type="match status" value="2"/>
</dbReference>
<keyword evidence="2 3" id="KW-0732">Signal</keyword>
<dbReference type="EMBL" id="CP042906">
    <property type="protein sequence ID" value="QEX18100.1"/>
    <property type="molecule type" value="Genomic_DNA"/>
</dbReference>
<evidence type="ECO:0000313" key="5">
    <source>
        <dbReference type="EMBL" id="QEX18100.1"/>
    </source>
</evidence>
<dbReference type="AlphaFoldDB" id="A0A5J6MPV8"/>
<dbReference type="CDD" id="cd06347">
    <property type="entry name" value="PBP1_ABC_LivK_ligand_binding-like"/>
    <property type="match status" value="1"/>
</dbReference>
<comment type="similarity">
    <text evidence="1">Belongs to the leucine-binding protein family.</text>
</comment>
<evidence type="ECO:0000259" key="4">
    <source>
        <dbReference type="Pfam" id="PF13458"/>
    </source>
</evidence>
<feature type="signal peptide" evidence="3">
    <location>
        <begin position="1"/>
        <end position="26"/>
    </location>
</feature>
<dbReference type="Pfam" id="PF13458">
    <property type="entry name" value="Peripla_BP_6"/>
    <property type="match status" value="1"/>
</dbReference>
<dbReference type="RefSeq" id="WP_225308300.1">
    <property type="nucleotide sequence ID" value="NZ_CP042906.1"/>
</dbReference>
<evidence type="ECO:0000256" key="3">
    <source>
        <dbReference type="SAM" id="SignalP"/>
    </source>
</evidence>
<evidence type="ECO:0000313" key="6">
    <source>
        <dbReference type="Proteomes" id="UP000326202"/>
    </source>
</evidence>
<proteinExistence type="inferred from homology"/>
<evidence type="ECO:0000256" key="1">
    <source>
        <dbReference type="ARBA" id="ARBA00010062"/>
    </source>
</evidence>
<protein>
    <submittedName>
        <fullName evidence="5">Amino acid ABC transporter substrate-binding protein</fullName>
    </submittedName>
</protein>
<dbReference type="InterPro" id="IPR028081">
    <property type="entry name" value="Leu-bd"/>
</dbReference>
<evidence type="ECO:0000256" key="2">
    <source>
        <dbReference type="ARBA" id="ARBA00022729"/>
    </source>
</evidence>
<dbReference type="PANTHER" id="PTHR47151">
    <property type="entry name" value="LEU/ILE/VAL-BINDING ABC TRANSPORTER SUBUNIT"/>
    <property type="match status" value="1"/>
</dbReference>
<accession>A0A5J6MPV8</accession>
<dbReference type="InterPro" id="IPR028082">
    <property type="entry name" value="Peripla_BP_I"/>
</dbReference>
<feature type="domain" description="Leucine-binding protein" evidence="4">
    <location>
        <begin position="29"/>
        <end position="373"/>
    </location>
</feature>